<sequence>MPERAHRWRRVHPPWHNSISTHMTPSFEEVLGDISDFLRDGLFEYASSDESSSMHRAFAASPSTPPARCASSVDGPDDDEKCVSYLGKLYTMLSVCPPTVASWTRSGAAFAIYDPESLEKVVIPQHFQPIKFESFVRQLNSYRFKKSKIVNPDNTTFLEFQHSSFVLGRPDLLESIKRRRRIRRKGPKSIQDMNDADLRAAMTDLIQLVQTLHTELHETKALAASLAAKRAT</sequence>
<dbReference type="InterPro" id="IPR036388">
    <property type="entry name" value="WH-like_DNA-bd_sf"/>
</dbReference>
<keyword evidence="2" id="KW-0238">DNA-binding</keyword>
<dbReference type="SMART" id="SM00415">
    <property type="entry name" value="HSF"/>
    <property type="match status" value="1"/>
</dbReference>
<dbReference type="Gene3D" id="1.10.10.10">
    <property type="entry name" value="Winged helix-like DNA-binding domain superfamily/Winged helix DNA-binding domain"/>
    <property type="match status" value="1"/>
</dbReference>
<dbReference type="VEuPathDB" id="FungiDB:H310_06439"/>
<dbReference type="GO" id="GO:0003700">
    <property type="term" value="F:DNA-binding transcription factor activity"/>
    <property type="evidence" value="ECO:0007669"/>
    <property type="project" value="InterPro"/>
</dbReference>
<evidence type="ECO:0000256" key="5">
    <source>
        <dbReference type="SAM" id="MobiDB-lite"/>
    </source>
</evidence>
<evidence type="ECO:0000256" key="4">
    <source>
        <dbReference type="RuleBase" id="RU004020"/>
    </source>
</evidence>
<comment type="subcellular location">
    <subcellularLocation>
        <location evidence="1">Nucleus</location>
    </subcellularLocation>
</comment>
<dbReference type="Proteomes" id="UP000285060">
    <property type="component" value="Unassembled WGS sequence"/>
</dbReference>
<dbReference type="InterPro" id="IPR000232">
    <property type="entry name" value="HSF_DNA-bd"/>
</dbReference>
<keyword evidence="8" id="KW-1185">Reference proteome</keyword>
<dbReference type="SUPFAM" id="SSF46785">
    <property type="entry name" value="Winged helix' DNA-binding domain"/>
    <property type="match status" value="1"/>
</dbReference>
<feature type="region of interest" description="Disordered" evidence="5">
    <location>
        <begin position="56"/>
        <end position="75"/>
    </location>
</feature>
<evidence type="ECO:0000313" key="7">
    <source>
        <dbReference type="EMBL" id="RHY22202.1"/>
    </source>
</evidence>
<dbReference type="AlphaFoldDB" id="A0A418AIG9"/>
<keyword evidence="3" id="KW-0539">Nucleus</keyword>
<dbReference type="EMBL" id="QUSY01002158">
    <property type="protein sequence ID" value="RHY22202.1"/>
    <property type="molecule type" value="Genomic_DNA"/>
</dbReference>
<dbReference type="Pfam" id="PF00447">
    <property type="entry name" value="HSF_DNA-bind"/>
    <property type="match status" value="1"/>
</dbReference>
<evidence type="ECO:0000259" key="6">
    <source>
        <dbReference type="SMART" id="SM00415"/>
    </source>
</evidence>
<name>A0A418AIG9_9STRA</name>
<evidence type="ECO:0000256" key="1">
    <source>
        <dbReference type="ARBA" id="ARBA00004123"/>
    </source>
</evidence>
<reference evidence="7 8" key="1">
    <citation type="submission" date="2018-08" db="EMBL/GenBank/DDBJ databases">
        <title>Aphanomyces genome sequencing and annotation.</title>
        <authorList>
            <person name="Minardi D."/>
            <person name="Oidtmann B."/>
            <person name="Van Der Giezen M."/>
            <person name="Studholme D.J."/>
        </authorList>
    </citation>
    <scope>NUCLEOTIDE SEQUENCE [LARGE SCALE GENOMIC DNA]</scope>
    <source>
        <strain evidence="7 8">NJM0002</strain>
    </source>
</reference>
<comment type="caution">
    <text evidence="7">The sequence shown here is derived from an EMBL/GenBank/DDBJ whole genome shotgun (WGS) entry which is preliminary data.</text>
</comment>
<dbReference type="GO" id="GO:0043565">
    <property type="term" value="F:sequence-specific DNA binding"/>
    <property type="evidence" value="ECO:0007669"/>
    <property type="project" value="InterPro"/>
</dbReference>
<proteinExistence type="inferred from homology"/>
<evidence type="ECO:0000313" key="8">
    <source>
        <dbReference type="Proteomes" id="UP000285060"/>
    </source>
</evidence>
<gene>
    <name evidence="7" type="ORF">DYB32_010268</name>
</gene>
<protein>
    <recommendedName>
        <fullName evidence="6">HSF-type DNA-binding domain-containing protein</fullName>
    </recommendedName>
</protein>
<organism evidence="7 8">
    <name type="scientific">Aphanomyces invadans</name>
    <dbReference type="NCBI Taxonomy" id="157072"/>
    <lineage>
        <taxon>Eukaryota</taxon>
        <taxon>Sar</taxon>
        <taxon>Stramenopiles</taxon>
        <taxon>Oomycota</taxon>
        <taxon>Saprolegniomycetes</taxon>
        <taxon>Saprolegniales</taxon>
        <taxon>Verrucalvaceae</taxon>
        <taxon>Aphanomyces</taxon>
    </lineage>
</organism>
<evidence type="ECO:0000256" key="3">
    <source>
        <dbReference type="ARBA" id="ARBA00023242"/>
    </source>
</evidence>
<dbReference type="PANTHER" id="PTHR10015:SF206">
    <property type="entry name" value="HSF-TYPE DNA-BINDING DOMAIN-CONTAINING PROTEIN"/>
    <property type="match status" value="1"/>
</dbReference>
<evidence type="ECO:0000256" key="2">
    <source>
        <dbReference type="ARBA" id="ARBA00023125"/>
    </source>
</evidence>
<comment type="similarity">
    <text evidence="4">Belongs to the HSF family.</text>
</comment>
<dbReference type="PANTHER" id="PTHR10015">
    <property type="entry name" value="HEAT SHOCK TRANSCRIPTION FACTOR"/>
    <property type="match status" value="1"/>
</dbReference>
<dbReference type="GO" id="GO:0005634">
    <property type="term" value="C:nucleus"/>
    <property type="evidence" value="ECO:0007669"/>
    <property type="project" value="UniProtKB-SubCell"/>
</dbReference>
<dbReference type="InterPro" id="IPR036390">
    <property type="entry name" value="WH_DNA-bd_sf"/>
</dbReference>
<accession>A0A418AIG9</accession>
<feature type="domain" description="HSF-type DNA-binding" evidence="6">
    <location>
        <begin position="81"/>
        <end position="179"/>
    </location>
</feature>